<evidence type="ECO:0000313" key="2">
    <source>
        <dbReference type="EMBL" id="RRO85978.1"/>
    </source>
</evidence>
<gene>
    <name evidence="2" type="ORF">CXF48_08440</name>
</gene>
<reference evidence="2 3" key="1">
    <citation type="submission" date="2018-01" db="EMBL/GenBank/DDBJ databases">
        <title>Twenty Corynebacterium bovis Genomes.</title>
        <authorList>
            <person name="Gulvik C.A."/>
        </authorList>
    </citation>
    <scope>NUCLEOTIDE SEQUENCE [LARGE SCALE GENOMIC DNA]</scope>
    <source>
        <strain evidence="2 3">F6900</strain>
    </source>
</reference>
<dbReference type="EMBL" id="PQNK01000014">
    <property type="protein sequence ID" value="RRO85978.1"/>
    <property type="molecule type" value="Genomic_DNA"/>
</dbReference>
<comment type="caution">
    <text evidence="2">The sequence shown here is derived from an EMBL/GenBank/DDBJ whole genome shotgun (WGS) entry which is preliminary data.</text>
</comment>
<organism evidence="2 3">
    <name type="scientific">Corynebacterium bovis</name>
    <dbReference type="NCBI Taxonomy" id="36808"/>
    <lineage>
        <taxon>Bacteria</taxon>
        <taxon>Bacillati</taxon>
        <taxon>Actinomycetota</taxon>
        <taxon>Actinomycetes</taxon>
        <taxon>Mycobacteriales</taxon>
        <taxon>Corynebacteriaceae</taxon>
        <taxon>Corynebacterium</taxon>
    </lineage>
</organism>
<proteinExistence type="predicted"/>
<evidence type="ECO:0000259" key="1">
    <source>
        <dbReference type="Pfam" id="PF22302"/>
    </source>
</evidence>
<dbReference type="RefSeq" id="WP_140425987.1">
    <property type="nucleotide sequence ID" value="NZ_PQNK01000014.1"/>
</dbReference>
<sequence length="104" mass="11078">MMTRTFHTGSGEDVVLRIFAPREEHGDWFTRWTVTGLNSGDVDMISGGVDAVQSVVFALAAAGDRLAGEDDSLMFIGGKGLQPPRTDLDAPSGQWVASITIPTV</sequence>
<name>A0A426PXB5_9CORY</name>
<evidence type="ECO:0000313" key="3">
    <source>
        <dbReference type="Proteomes" id="UP000276526"/>
    </source>
</evidence>
<accession>A0A426PXB5</accession>
<dbReference type="Proteomes" id="UP000276526">
    <property type="component" value="Unassembled WGS sequence"/>
</dbReference>
<dbReference type="InterPro" id="IPR054241">
    <property type="entry name" value="DUF6968"/>
</dbReference>
<protein>
    <recommendedName>
        <fullName evidence="1">DUF6968 domain-containing protein</fullName>
    </recommendedName>
</protein>
<dbReference type="AlphaFoldDB" id="A0A426PXB5"/>
<feature type="domain" description="DUF6968" evidence="1">
    <location>
        <begin position="3"/>
        <end position="75"/>
    </location>
</feature>
<dbReference type="Pfam" id="PF22302">
    <property type="entry name" value="DUF6968"/>
    <property type="match status" value="1"/>
</dbReference>